<name>A0A849K719_9BURK</name>
<proteinExistence type="predicted"/>
<dbReference type="EMBL" id="JABFCS010000001">
    <property type="protein sequence ID" value="NNU43330.1"/>
    <property type="molecule type" value="Genomic_DNA"/>
</dbReference>
<comment type="caution">
    <text evidence="1">The sequence shown here is derived from an EMBL/GenBank/DDBJ whole genome shotgun (WGS) entry which is preliminary data.</text>
</comment>
<sequence>MAALKDASGNRQPASAPPVVNAVAGSATRFFIYLGTGQYFSVDDVPGTSTPNNFATQTQTIYGIVDDTSVSSPSLPDIRNTSGSCPANGGNGDFACQVATSTTGGGFRVSHNTVDLTSKRGFYLDIPISGGRVNTQVAVTAGGTLVVVVNKPTNETCNPGGSSFFFQLSAVTGGAIPKTIGGTEFYDSVFVVADALSSRPVIVTTAGRPRGLLRLSDKTTQSREIDETAISTFRRIYMRPLN</sequence>
<accession>A0A849K719</accession>
<dbReference type="Proteomes" id="UP000552954">
    <property type="component" value="Unassembled WGS sequence"/>
</dbReference>
<keyword evidence="2" id="KW-1185">Reference proteome</keyword>
<organism evidence="1 2">
    <name type="scientific">Ramlibacter montanisoli</name>
    <dbReference type="NCBI Taxonomy" id="2732512"/>
    <lineage>
        <taxon>Bacteria</taxon>
        <taxon>Pseudomonadati</taxon>
        <taxon>Pseudomonadota</taxon>
        <taxon>Betaproteobacteria</taxon>
        <taxon>Burkholderiales</taxon>
        <taxon>Comamonadaceae</taxon>
        <taxon>Ramlibacter</taxon>
    </lineage>
</organism>
<dbReference type="AlphaFoldDB" id="A0A849K719"/>
<evidence type="ECO:0000313" key="2">
    <source>
        <dbReference type="Proteomes" id="UP000552954"/>
    </source>
</evidence>
<reference evidence="1 2" key="2">
    <citation type="submission" date="2020-06" db="EMBL/GenBank/DDBJ databases">
        <title>Ramlibacter rhizophilus sp. nov., isolated from rhizosphere soil of national flower Mugunghwa from South Korea.</title>
        <authorList>
            <person name="Zheng-Fei Y."/>
            <person name="Huan T."/>
        </authorList>
    </citation>
    <scope>NUCLEOTIDE SEQUENCE [LARGE SCALE GENOMIC DNA]</scope>
    <source>
        <strain evidence="1 2">B156</strain>
    </source>
</reference>
<dbReference type="RefSeq" id="WP_171558427.1">
    <property type="nucleotide sequence ID" value="NZ_JABFCS010000001.1"/>
</dbReference>
<evidence type="ECO:0000313" key="1">
    <source>
        <dbReference type="EMBL" id="NNU43330.1"/>
    </source>
</evidence>
<gene>
    <name evidence="1" type="ORF">HK415_09435</name>
</gene>
<reference evidence="1 2" key="1">
    <citation type="submission" date="2020-05" db="EMBL/GenBank/DDBJ databases">
        <authorList>
            <person name="Khan S.A."/>
            <person name="Jeon C.O."/>
            <person name="Chun B.H."/>
        </authorList>
    </citation>
    <scope>NUCLEOTIDE SEQUENCE [LARGE SCALE GENOMIC DNA]</scope>
    <source>
        <strain evidence="1 2">B156</strain>
    </source>
</reference>
<protein>
    <submittedName>
        <fullName evidence="1">Uncharacterized protein</fullName>
    </submittedName>
</protein>